<feature type="transmembrane region" description="Helical" evidence="2">
    <location>
        <begin position="273"/>
        <end position="295"/>
    </location>
</feature>
<evidence type="ECO:0000259" key="3">
    <source>
        <dbReference type="Pfam" id="PF00656"/>
    </source>
</evidence>
<keyword evidence="2" id="KW-0472">Membrane</keyword>
<dbReference type="EMBL" id="JBHUKU010000014">
    <property type="protein sequence ID" value="MFD2461672.1"/>
    <property type="molecule type" value="Genomic_DNA"/>
</dbReference>
<gene>
    <name evidence="4" type="ORF">ACFSYJ_23905</name>
</gene>
<dbReference type="Proteomes" id="UP001597419">
    <property type="component" value="Unassembled WGS sequence"/>
</dbReference>
<dbReference type="RefSeq" id="WP_345390331.1">
    <property type="nucleotide sequence ID" value="NZ_BAABHG010000004.1"/>
</dbReference>
<accession>A0ABW5GLL0</accession>
<reference evidence="5" key="1">
    <citation type="journal article" date="2019" name="Int. J. Syst. Evol. Microbiol.">
        <title>The Global Catalogue of Microorganisms (GCM) 10K type strain sequencing project: providing services to taxonomists for standard genome sequencing and annotation.</title>
        <authorList>
            <consortium name="The Broad Institute Genomics Platform"/>
            <consortium name="The Broad Institute Genome Sequencing Center for Infectious Disease"/>
            <person name="Wu L."/>
            <person name="Ma J."/>
        </authorList>
    </citation>
    <scope>NUCLEOTIDE SEQUENCE [LARGE SCALE GENOMIC DNA]</scope>
    <source>
        <strain evidence="5">CGMCC 4.7643</strain>
    </source>
</reference>
<evidence type="ECO:0000256" key="1">
    <source>
        <dbReference type="SAM" id="MobiDB-lite"/>
    </source>
</evidence>
<feature type="region of interest" description="Disordered" evidence="1">
    <location>
        <begin position="299"/>
        <end position="348"/>
    </location>
</feature>
<dbReference type="Pfam" id="PF00656">
    <property type="entry name" value="Peptidase_C14"/>
    <property type="match status" value="1"/>
</dbReference>
<feature type="domain" description="Peptidase C14 caspase" evidence="3">
    <location>
        <begin position="10"/>
        <end position="221"/>
    </location>
</feature>
<organism evidence="4 5">
    <name type="scientific">Amycolatopsis samaneae</name>
    <dbReference type="NCBI Taxonomy" id="664691"/>
    <lineage>
        <taxon>Bacteria</taxon>
        <taxon>Bacillati</taxon>
        <taxon>Actinomycetota</taxon>
        <taxon>Actinomycetes</taxon>
        <taxon>Pseudonocardiales</taxon>
        <taxon>Pseudonocardiaceae</taxon>
        <taxon>Amycolatopsis</taxon>
    </lineage>
</organism>
<evidence type="ECO:0000256" key="2">
    <source>
        <dbReference type="SAM" id="Phobius"/>
    </source>
</evidence>
<dbReference type="InterPro" id="IPR029030">
    <property type="entry name" value="Caspase-like_dom_sf"/>
</dbReference>
<feature type="compositionally biased region" description="Low complexity" evidence="1">
    <location>
        <begin position="304"/>
        <end position="338"/>
    </location>
</feature>
<keyword evidence="2" id="KW-0812">Transmembrane</keyword>
<evidence type="ECO:0000313" key="4">
    <source>
        <dbReference type="EMBL" id="MFD2461672.1"/>
    </source>
</evidence>
<keyword evidence="2" id="KW-1133">Transmembrane helix</keyword>
<protein>
    <submittedName>
        <fullName evidence="4">Caspase family protein</fullName>
    </submittedName>
</protein>
<proteinExistence type="predicted"/>
<sequence length="448" mass="47561">MRLPDPEHSYAVLIGASTYASDELPDVPAVRNNLAGLAAALTDPGRGGLRREHCVTLGDPTTVRETYRVLRAHAERAEDTFVVYFAGHGLTGPKHHELYLALSDTGLDELPVSALSFELIRSVFNDCPASNRVLILDCCFSGRAVRDFMAKPEEMFLGQVEIAGTYTLASVPANALALAPPDETYTLFTGELIRLLDEGVRGGPELLTLGEIYRGLRKTMSGRGLPLPEQRGTGTADFLALTRNPAHGNPPAPARKESTTEGSGTGNRLTGTAIAIISCAAVAVAAITIIALRLVPQAQPTSGAPNPAATTPHPTYAPSNSPATTAPTVSSTSAPGTSRTPASVPPGPRELAQEAALKWMKAFVTHPLGISNEKWLEGLRPYTAESYLPTLATINPDNISDNEVIGSPVFKSSHTAGMLFEAKTDRDVILLFMVKTDAGWQVAQHDLA</sequence>
<dbReference type="SUPFAM" id="SSF52129">
    <property type="entry name" value="Caspase-like"/>
    <property type="match status" value="1"/>
</dbReference>
<feature type="region of interest" description="Disordered" evidence="1">
    <location>
        <begin position="241"/>
        <end position="266"/>
    </location>
</feature>
<evidence type="ECO:0000313" key="5">
    <source>
        <dbReference type="Proteomes" id="UP001597419"/>
    </source>
</evidence>
<comment type="caution">
    <text evidence="4">The sequence shown here is derived from an EMBL/GenBank/DDBJ whole genome shotgun (WGS) entry which is preliminary data.</text>
</comment>
<name>A0ABW5GLL0_9PSEU</name>
<keyword evidence="5" id="KW-1185">Reference proteome</keyword>
<dbReference type="NCBIfam" id="NF047832">
    <property type="entry name" value="caspase_w_EACC1"/>
    <property type="match status" value="1"/>
</dbReference>
<dbReference type="InterPro" id="IPR011600">
    <property type="entry name" value="Pept_C14_caspase"/>
</dbReference>
<dbReference type="Gene3D" id="3.40.50.1460">
    <property type="match status" value="1"/>
</dbReference>